<feature type="domain" description="Core-binding (CB)" evidence="12">
    <location>
        <begin position="1"/>
        <end position="85"/>
    </location>
</feature>
<evidence type="ECO:0000256" key="4">
    <source>
        <dbReference type="ARBA" id="ARBA00022618"/>
    </source>
</evidence>
<evidence type="ECO:0000256" key="10">
    <source>
        <dbReference type="HAMAP-Rule" id="MF_01808"/>
    </source>
</evidence>
<feature type="active site" evidence="10">
    <location>
        <position position="146"/>
    </location>
</feature>
<keyword evidence="6 10" id="KW-0229">DNA integration</keyword>
<dbReference type="GO" id="GO:0051301">
    <property type="term" value="P:cell division"/>
    <property type="evidence" value="ECO:0007669"/>
    <property type="project" value="UniProtKB-KW"/>
</dbReference>
<comment type="similarity">
    <text evidence="10">Belongs to the 'phage' integrase family. XerC subfamily.</text>
</comment>
<dbReference type="GO" id="GO:0003677">
    <property type="term" value="F:DNA binding"/>
    <property type="evidence" value="ECO:0007669"/>
    <property type="project" value="UniProtKB-UniRule"/>
</dbReference>
<evidence type="ECO:0000313" key="13">
    <source>
        <dbReference type="EMBL" id="KIC72344.1"/>
    </source>
</evidence>
<dbReference type="PROSITE" id="PS51898">
    <property type="entry name" value="TYR_RECOMBINASE"/>
    <property type="match status" value="1"/>
</dbReference>
<sequence length="291" mass="33583">MIRDLEDFFIYLASEKGLAQNTLEAYQRDLLSFVTFLKQRSVNNWSQIHLQAIIDYLALKQQQHYASASICRALIAIKVLFRFLKREGMITTNILLLMETPKLWQLIPDVLSLEEIDRILAIPNIQTWRGARDKAILETLYACGLRVSELCQLKIYDVDDTFVRVLGKGGKERIVPIGQQAIAAIDCYLSFREGGENSRNEFLFITKKSKPLTRALVWKLVKFYTRQASIFKSISPHTFRHTFATHLLDHGADLRVIQDMLGHASINSTDRYTHVSQIRLQQAFQAFHPRN</sequence>
<dbReference type="EMBL" id="JSAN01000057">
    <property type="protein sequence ID" value="KIC72344.1"/>
    <property type="molecule type" value="Genomic_DNA"/>
</dbReference>
<dbReference type="GO" id="GO:0007059">
    <property type="term" value="P:chromosome segregation"/>
    <property type="evidence" value="ECO:0007669"/>
    <property type="project" value="UniProtKB-UniRule"/>
</dbReference>
<comment type="subunit">
    <text evidence="10">Forms a cyclic heterotetrameric complex composed of two molecules of XerC and two molecules of XerD.</text>
</comment>
<dbReference type="InterPro" id="IPR010998">
    <property type="entry name" value="Integrase_recombinase_N"/>
</dbReference>
<protein>
    <recommendedName>
        <fullName evidence="10">Tyrosine recombinase XerC</fullName>
    </recommendedName>
</protein>
<dbReference type="GO" id="GO:0005737">
    <property type="term" value="C:cytoplasm"/>
    <property type="evidence" value="ECO:0007669"/>
    <property type="project" value="UniProtKB-SubCell"/>
</dbReference>
<evidence type="ECO:0000256" key="8">
    <source>
        <dbReference type="ARBA" id="ARBA00023172"/>
    </source>
</evidence>
<organism evidence="13 14">
    <name type="scientific">Candidatus Protochlamydia amoebophila</name>
    <dbReference type="NCBI Taxonomy" id="362787"/>
    <lineage>
        <taxon>Bacteria</taxon>
        <taxon>Pseudomonadati</taxon>
        <taxon>Chlamydiota</taxon>
        <taxon>Chlamydiia</taxon>
        <taxon>Parachlamydiales</taxon>
        <taxon>Parachlamydiaceae</taxon>
        <taxon>Candidatus Protochlamydia</taxon>
    </lineage>
</organism>
<evidence type="ECO:0000256" key="6">
    <source>
        <dbReference type="ARBA" id="ARBA00022908"/>
    </source>
</evidence>
<dbReference type="HAMAP" id="MF_01808">
    <property type="entry name" value="Recomb_XerC_XerD"/>
    <property type="match status" value="1"/>
</dbReference>
<comment type="subcellular location">
    <subcellularLocation>
        <location evidence="1 10">Cytoplasm</location>
    </subcellularLocation>
</comment>
<feature type="active site" evidence="10">
    <location>
        <position position="168"/>
    </location>
</feature>
<dbReference type="NCBIfam" id="NF001399">
    <property type="entry name" value="PRK00283.1"/>
    <property type="match status" value="1"/>
</dbReference>
<evidence type="ECO:0000256" key="1">
    <source>
        <dbReference type="ARBA" id="ARBA00004496"/>
    </source>
</evidence>
<keyword evidence="4 10" id="KW-0132">Cell division</keyword>
<evidence type="ECO:0000256" key="9">
    <source>
        <dbReference type="ARBA" id="ARBA00023306"/>
    </source>
</evidence>
<evidence type="ECO:0000256" key="5">
    <source>
        <dbReference type="ARBA" id="ARBA00022829"/>
    </source>
</evidence>
<dbReference type="GO" id="GO:0006313">
    <property type="term" value="P:DNA transposition"/>
    <property type="evidence" value="ECO:0007669"/>
    <property type="project" value="UniProtKB-UniRule"/>
</dbReference>
<evidence type="ECO:0000256" key="2">
    <source>
        <dbReference type="ARBA" id="ARBA00010450"/>
    </source>
</evidence>
<dbReference type="Gene3D" id="1.10.150.130">
    <property type="match status" value="1"/>
</dbReference>
<evidence type="ECO:0000256" key="7">
    <source>
        <dbReference type="ARBA" id="ARBA00023125"/>
    </source>
</evidence>
<feature type="domain" description="Tyr recombinase" evidence="11">
    <location>
        <begin position="106"/>
        <end position="285"/>
    </location>
</feature>
<keyword evidence="5 10" id="KW-0159">Chromosome partition</keyword>
<dbReference type="AlphaFoldDB" id="A0A0C1H478"/>
<feature type="active site" evidence="10">
    <location>
        <position position="263"/>
    </location>
</feature>
<dbReference type="PANTHER" id="PTHR30349:SF81">
    <property type="entry name" value="TYROSINE RECOMBINASE XERC"/>
    <property type="match status" value="1"/>
</dbReference>
<evidence type="ECO:0000256" key="3">
    <source>
        <dbReference type="ARBA" id="ARBA00022490"/>
    </source>
</evidence>
<keyword evidence="9 10" id="KW-0131">Cell cycle</keyword>
<evidence type="ECO:0000313" key="14">
    <source>
        <dbReference type="Proteomes" id="UP000031465"/>
    </source>
</evidence>
<name>A0A0C1H478_9BACT</name>
<dbReference type="InterPro" id="IPR013762">
    <property type="entry name" value="Integrase-like_cat_sf"/>
</dbReference>
<gene>
    <name evidence="13" type="primary">xerD_3</name>
    <name evidence="10" type="synonym">xerC</name>
    <name evidence="13" type="ORF">DB44_CK00170</name>
</gene>
<dbReference type="InterPro" id="IPR011010">
    <property type="entry name" value="DNA_brk_join_enz"/>
</dbReference>
<dbReference type="PROSITE" id="PS51900">
    <property type="entry name" value="CB"/>
    <property type="match status" value="1"/>
</dbReference>
<dbReference type="InterPro" id="IPR023009">
    <property type="entry name" value="Tyrosine_recombinase_XerC/XerD"/>
</dbReference>
<dbReference type="InterPro" id="IPR011932">
    <property type="entry name" value="Recomb_XerD"/>
</dbReference>
<dbReference type="InterPro" id="IPR044068">
    <property type="entry name" value="CB"/>
</dbReference>
<dbReference type="Pfam" id="PF00589">
    <property type="entry name" value="Phage_integrase"/>
    <property type="match status" value="1"/>
</dbReference>
<dbReference type="InterPro" id="IPR002104">
    <property type="entry name" value="Integrase_catalytic"/>
</dbReference>
<dbReference type="PANTHER" id="PTHR30349">
    <property type="entry name" value="PHAGE INTEGRASE-RELATED"/>
    <property type="match status" value="1"/>
</dbReference>
<dbReference type="Gene3D" id="1.10.443.10">
    <property type="entry name" value="Intergrase catalytic core"/>
    <property type="match status" value="1"/>
</dbReference>
<dbReference type="CDD" id="cd00798">
    <property type="entry name" value="INT_XerDC_C"/>
    <property type="match status" value="1"/>
</dbReference>
<feature type="active site" evidence="10">
    <location>
        <position position="237"/>
    </location>
</feature>
<keyword evidence="8 10" id="KW-0233">DNA recombination</keyword>
<dbReference type="PATRIC" id="fig|362787.3.peg.871"/>
<dbReference type="RefSeq" id="WP_039357779.1">
    <property type="nucleotide sequence ID" value="NZ_JSAN01000057.1"/>
</dbReference>
<dbReference type="Pfam" id="PF02899">
    <property type="entry name" value="Phage_int_SAM_1"/>
    <property type="match status" value="1"/>
</dbReference>
<comment type="similarity">
    <text evidence="2">Belongs to the 'phage' integrase family. XerD subfamily.</text>
</comment>
<dbReference type="NCBIfam" id="TIGR02225">
    <property type="entry name" value="recomb_XerD"/>
    <property type="match status" value="1"/>
</dbReference>
<accession>A0A0C1H478</accession>
<dbReference type="SUPFAM" id="SSF56349">
    <property type="entry name" value="DNA breaking-rejoining enzymes"/>
    <property type="match status" value="1"/>
</dbReference>
<keyword evidence="7 10" id="KW-0238">DNA-binding</keyword>
<feature type="active site" description="O-(3'-phospho-DNA)-tyrosine intermediate" evidence="10">
    <location>
        <position position="272"/>
    </location>
</feature>
<evidence type="ECO:0000259" key="12">
    <source>
        <dbReference type="PROSITE" id="PS51900"/>
    </source>
</evidence>
<dbReference type="SUPFAM" id="SSF47823">
    <property type="entry name" value="lambda integrase-like, N-terminal domain"/>
    <property type="match status" value="1"/>
</dbReference>
<keyword evidence="3 10" id="KW-0963">Cytoplasm</keyword>
<dbReference type="InterPro" id="IPR050090">
    <property type="entry name" value="Tyrosine_recombinase_XerCD"/>
</dbReference>
<evidence type="ECO:0000259" key="11">
    <source>
        <dbReference type="PROSITE" id="PS51898"/>
    </source>
</evidence>
<feature type="active site" evidence="10">
    <location>
        <position position="240"/>
    </location>
</feature>
<proteinExistence type="inferred from homology"/>
<comment type="function">
    <text evidence="10">Site-specific tyrosine recombinase, which acts by catalyzing the cutting and rejoining of the recombining DNA molecules. The XerC-XerD complex is essential to convert dimers of the bacterial chromosome into monomers to permit their segregation at cell division. It also contributes to the segregational stability of plasmids.</text>
</comment>
<reference evidence="13 14" key="1">
    <citation type="journal article" date="2014" name="Mol. Biol. Evol.">
        <title>Massive expansion of Ubiquitination-related gene families within the Chlamydiae.</title>
        <authorList>
            <person name="Domman D."/>
            <person name="Collingro A."/>
            <person name="Lagkouvardos I."/>
            <person name="Gehre L."/>
            <person name="Weinmaier T."/>
            <person name="Rattei T."/>
            <person name="Subtil A."/>
            <person name="Horn M."/>
        </authorList>
    </citation>
    <scope>NUCLEOTIDE SEQUENCE [LARGE SCALE GENOMIC DNA]</scope>
    <source>
        <strain evidence="13 14">EI2</strain>
    </source>
</reference>
<dbReference type="GO" id="GO:0009037">
    <property type="term" value="F:tyrosine-based site-specific recombinase activity"/>
    <property type="evidence" value="ECO:0007669"/>
    <property type="project" value="UniProtKB-UniRule"/>
</dbReference>
<dbReference type="InterPro" id="IPR004107">
    <property type="entry name" value="Integrase_SAM-like_N"/>
</dbReference>
<dbReference type="Proteomes" id="UP000031465">
    <property type="component" value="Unassembled WGS sequence"/>
</dbReference>
<comment type="caution">
    <text evidence="13">The sequence shown here is derived from an EMBL/GenBank/DDBJ whole genome shotgun (WGS) entry which is preliminary data.</text>
</comment>